<keyword evidence="6 9" id="KW-0472">Membrane</keyword>
<dbReference type="InterPro" id="IPR002035">
    <property type="entry name" value="VWF_A"/>
</dbReference>
<dbReference type="Pfam" id="PF07719">
    <property type="entry name" value="TPR_2"/>
    <property type="match status" value="1"/>
</dbReference>
<feature type="compositionally biased region" description="Low complexity" evidence="8">
    <location>
        <begin position="509"/>
        <end position="572"/>
    </location>
</feature>
<evidence type="ECO:0000256" key="9">
    <source>
        <dbReference type="SAM" id="Phobius"/>
    </source>
</evidence>
<evidence type="ECO:0000256" key="8">
    <source>
        <dbReference type="SAM" id="MobiDB-lite"/>
    </source>
</evidence>
<keyword evidence="5 9" id="KW-1133">Transmembrane helix</keyword>
<name>A0A9D9H245_9BACT</name>
<dbReference type="Proteomes" id="UP000823612">
    <property type="component" value="Unassembled WGS sequence"/>
</dbReference>
<dbReference type="Gene3D" id="1.25.40.10">
    <property type="entry name" value="Tetratricopeptide repeat domain"/>
    <property type="match status" value="1"/>
</dbReference>
<protein>
    <submittedName>
        <fullName evidence="11">VWA domain-containing protein</fullName>
    </submittedName>
</protein>
<sequence>MFIIEKPQILYLLLLIIPFTAAFLWNMARRRKKLARFGDYEGMLSQIPGYSGGKPYLKFILSMFAFALLVFCLANPQMGTTVKKAERKGVDVMIALDISNSMNCNDIQPSRLMRAKQTVIRILDKMESDRIGLVVFAGDAYLQLPLTTDYGAAKLFINNVQTSDLSRQGTAIGSAIDLCVRNFDPKFATSHNKAIIVISDGENHEDDAIGAAQNAAKQGIMVNTVGMGSPQGAPIPEIRNGQVVAYKKDANGNVVVTKMNREMLQQIAKAGKGFYVEDNNIASGVETVFDKLSDLDAVSFESRNISDYETRFQYFLAAALLLLLLEIFIFEKRNKVFNRAHLFGRKNMKKEALDKTRNRASTKNVLNLFAFALLAIGGISSAQAQKAIPTHQGNRQYQDSVFDQAEISYLKALSQDSTYYKARYGLGNAKYKQGNYDQALENYSRIATDPTLGKEERADLFHNMGNAWMQKQDYQKAIESYIQALQNQPGKTDTRYNLAYAQKMLQKQQQQQQNQQQNQDQQQQQNQQNQNQQQQQNQPQNQDQQQQQTQQDQQQNPGQQQQEQQQQQAQAQKADKKKQQEAERILRAMENQEKNTLDKLKKEREQGGGGSPEKDW</sequence>
<dbReference type="InterPro" id="IPR013105">
    <property type="entry name" value="TPR_2"/>
</dbReference>
<dbReference type="InterPro" id="IPR011990">
    <property type="entry name" value="TPR-like_helical_dom_sf"/>
</dbReference>
<feature type="transmembrane region" description="Helical" evidence="9">
    <location>
        <begin position="6"/>
        <end position="26"/>
    </location>
</feature>
<reference evidence="11" key="1">
    <citation type="submission" date="2020-10" db="EMBL/GenBank/DDBJ databases">
        <authorList>
            <person name="Gilroy R."/>
        </authorList>
    </citation>
    <scope>NUCLEOTIDE SEQUENCE</scope>
    <source>
        <strain evidence="11">2889</strain>
    </source>
</reference>
<feature type="domain" description="VWFA" evidence="10">
    <location>
        <begin position="91"/>
        <end position="292"/>
    </location>
</feature>
<evidence type="ECO:0000256" key="2">
    <source>
        <dbReference type="ARBA" id="ARBA00022692"/>
    </source>
</evidence>
<dbReference type="SMART" id="SM00028">
    <property type="entry name" value="TPR"/>
    <property type="match status" value="2"/>
</dbReference>
<dbReference type="SUPFAM" id="SSF48452">
    <property type="entry name" value="TPR-like"/>
    <property type="match status" value="1"/>
</dbReference>
<evidence type="ECO:0000313" key="11">
    <source>
        <dbReference type="EMBL" id="MBO8433189.1"/>
    </source>
</evidence>
<dbReference type="PROSITE" id="PS50234">
    <property type="entry name" value="VWFA"/>
    <property type="match status" value="1"/>
</dbReference>
<dbReference type="PROSITE" id="PS50005">
    <property type="entry name" value="TPR"/>
    <property type="match status" value="1"/>
</dbReference>
<dbReference type="PROSITE" id="PS50293">
    <property type="entry name" value="TPR_REGION"/>
    <property type="match status" value="1"/>
</dbReference>
<feature type="compositionally biased region" description="Basic and acidic residues" evidence="8">
    <location>
        <begin position="573"/>
        <end position="616"/>
    </location>
</feature>
<dbReference type="PANTHER" id="PTHR22550:SF5">
    <property type="entry name" value="LEUCINE ZIPPER PROTEIN 4"/>
    <property type="match status" value="1"/>
</dbReference>
<gene>
    <name evidence="11" type="ORF">IAB08_07870</name>
</gene>
<evidence type="ECO:0000256" key="4">
    <source>
        <dbReference type="ARBA" id="ARBA00022803"/>
    </source>
</evidence>
<accession>A0A9D9H245</accession>
<dbReference type="InterPro" id="IPR019734">
    <property type="entry name" value="TPR_rpt"/>
</dbReference>
<feature type="transmembrane region" description="Helical" evidence="9">
    <location>
        <begin position="56"/>
        <end position="76"/>
    </location>
</feature>
<evidence type="ECO:0000256" key="6">
    <source>
        <dbReference type="ARBA" id="ARBA00023136"/>
    </source>
</evidence>
<dbReference type="Pfam" id="PF00092">
    <property type="entry name" value="VWA"/>
    <property type="match status" value="1"/>
</dbReference>
<organism evidence="11 12">
    <name type="scientific">Candidatus Pullibacteroides excrementavium</name>
    <dbReference type="NCBI Taxonomy" id="2840905"/>
    <lineage>
        <taxon>Bacteria</taxon>
        <taxon>Pseudomonadati</taxon>
        <taxon>Bacteroidota</taxon>
        <taxon>Bacteroidia</taxon>
        <taxon>Bacteroidales</taxon>
        <taxon>Candidatus Pullibacteroides</taxon>
    </lineage>
</organism>
<dbReference type="PANTHER" id="PTHR22550">
    <property type="entry name" value="SPORE GERMINATION PROTEIN"/>
    <property type="match status" value="1"/>
</dbReference>
<keyword evidence="4 7" id="KW-0802">TPR repeat</keyword>
<dbReference type="SMART" id="SM00327">
    <property type="entry name" value="VWA"/>
    <property type="match status" value="1"/>
</dbReference>
<reference evidence="11" key="2">
    <citation type="journal article" date="2021" name="PeerJ">
        <title>Extensive microbial diversity within the chicken gut microbiome revealed by metagenomics and culture.</title>
        <authorList>
            <person name="Gilroy R."/>
            <person name="Ravi A."/>
            <person name="Getino M."/>
            <person name="Pursley I."/>
            <person name="Horton D.L."/>
            <person name="Alikhan N.F."/>
            <person name="Baker D."/>
            <person name="Gharbi K."/>
            <person name="Hall N."/>
            <person name="Watson M."/>
            <person name="Adriaenssens E.M."/>
            <person name="Foster-Nyarko E."/>
            <person name="Jarju S."/>
            <person name="Secka A."/>
            <person name="Antonio M."/>
            <person name="Oren A."/>
            <person name="Chaudhuri R.R."/>
            <person name="La Ragione R."/>
            <person name="Hildebrand F."/>
            <person name="Pallen M.J."/>
        </authorList>
    </citation>
    <scope>NUCLEOTIDE SEQUENCE</scope>
    <source>
        <strain evidence="11">2889</strain>
    </source>
</reference>
<feature type="transmembrane region" description="Helical" evidence="9">
    <location>
        <begin position="365"/>
        <end position="384"/>
    </location>
</feature>
<dbReference type="SUPFAM" id="SSF53300">
    <property type="entry name" value="vWA-like"/>
    <property type="match status" value="1"/>
</dbReference>
<dbReference type="InterPro" id="IPR036465">
    <property type="entry name" value="vWFA_dom_sf"/>
</dbReference>
<evidence type="ECO:0000313" key="12">
    <source>
        <dbReference type="Proteomes" id="UP000823612"/>
    </source>
</evidence>
<feature type="region of interest" description="Disordered" evidence="8">
    <location>
        <begin position="509"/>
        <end position="616"/>
    </location>
</feature>
<evidence type="ECO:0000256" key="5">
    <source>
        <dbReference type="ARBA" id="ARBA00022989"/>
    </source>
</evidence>
<dbReference type="Gene3D" id="3.40.50.410">
    <property type="entry name" value="von Willebrand factor, type A domain"/>
    <property type="match status" value="1"/>
</dbReference>
<feature type="transmembrane region" description="Helical" evidence="9">
    <location>
        <begin position="312"/>
        <end position="330"/>
    </location>
</feature>
<evidence type="ECO:0000256" key="7">
    <source>
        <dbReference type="PROSITE-ProRule" id="PRU00339"/>
    </source>
</evidence>
<keyword evidence="3" id="KW-0677">Repeat</keyword>
<evidence type="ECO:0000256" key="1">
    <source>
        <dbReference type="ARBA" id="ARBA00022475"/>
    </source>
</evidence>
<dbReference type="EMBL" id="JADIMZ010000115">
    <property type="protein sequence ID" value="MBO8433189.1"/>
    <property type="molecule type" value="Genomic_DNA"/>
</dbReference>
<keyword evidence="1" id="KW-1003">Cell membrane</keyword>
<proteinExistence type="predicted"/>
<evidence type="ECO:0000256" key="3">
    <source>
        <dbReference type="ARBA" id="ARBA00022737"/>
    </source>
</evidence>
<keyword evidence="2 9" id="KW-0812">Transmembrane</keyword>
<evidence type="ECO:0000259" key="10">
    <source>
        <dbReference type="PROSITE" id="PS50234"/>
    </source>
</evidence>
<feature type="repeat" description="TPR" evidence="7">
    <location>
        <begin position="458"/>
        <end position="491"/>
    </location>
</feature>
<dbReference type="AlphaFoldDB" id="A0A9D9H245"/>
<comment type="caution">
    <text evidence="11">The sequence shown here is derived from an EMBL/GenBank/DDBJ whole genome shotgun (WGS) entry which is preliminary data.</text>
</comment>
<dbReference type="InterPro" id="IPR050768">
    <property type="entry name" value="UPF0353/GerABKA_families"/>
</dbReference>